<dbReference type="Gene3D" id="3.90.1580.10">
    <property type="entry name" value="paralog of FGE (formylglycine-generating enzyme)"/>
    <property type="match status" value="1"/>
</dbReference>
<dbReference type="InterPro" id="IPR042095">
    <property type="entry name" value="SUMF_sf"/>
</dbReference>
<feature type="region of interest" description="Disordered" evidence="1">
    <location>
        <begin position="26"/>
        <end position="62"/>
    </location>
</feature>
<evidence type="ECO:0000259" key="3">
    <source>
        <dbReference type="Pfam" id="PF03781"/>
    </source>
</evidence>
<evidence type="ECO:0000313" key="4">
    <source>
        <dbReference type="EMBL" id="SBT07671.1"/>
    </source>
</evidence>
<dbReference type="GO" id="GO:0120147">
    <property type="term" value="F:formylglycine-generating oxidase activity"/>
    <property type="evidence" value="ECO:0007669"/>
    <property type="project" value="TreeGrafter"/>
</dbReference>
<evidence type="ECO:0000256" key="1">
    <source>
        <dbReference type="SAM" id="MobiDB-lite"/>
    </source>
</evidence>
<dbReference type="Pfam" id="PF03781">
    <property type="entry name" value="FGE-sulfatase"/>
    <property type="match status" value="1"/>
</dbReference>
<dbReference type="RefSeq" id="WP_186407817.1">
    <property type="nucleotide sequence ID" value="NZ_FLQX01000125.1"/>
</dbReference>
<feature type="compositionally biased region" description="Basic and acidic residues" evidence="1">
    <location>
        <begin position="88"/>
        <end position="98"/>
    </location>
</feature>
<feature type="domain" description="Sulfatase-modifying factor enzyme-like" evidence="3">
    <location>
        <begin position="69"/>
        <end position="344"/>
    </location>
</feature>
<evidence type="ECO:0000313" key="5">
    <source>
        <dbReference type="Proteomes" id="UP000199169"/>
    </source>
</evidence>
<gene>
    <name evidence="4" type="ORF">ACCAA_480029</name>
</gene>
<dbReference type="SUPFAM" id="SSF56436">
    <property type="entry name" value="C-type lectin-like"/>
    <property type="match status" value="1"/>
</dbReference>
<keyword evidence="2" id="KW-0732">Signal</keyword>
<reference evidence="5" key="1">
    <citation type="submission" date="2016-06" db="EMBL/GenBank/DDBJ databases">
        <authorList>
            <person name="McIlroy S.J."/>
            <person name="Karst S.M."/>
            <person name="Albertsen M."/>
        </authorList>
    </citation>
    <scope>NUCLEOTIDE SEQUENCE [LARGE SCALE GENOMIC DNA]</scope>
</reference>
<dbReference type="InterPro" id="IPR051043">
    <property type="entry name" value="Sulfatase_Mod_Factor_Kinase"/>
</dbReference>
<dbReference type="EMBL" id="FLQX01000125">
    <property type="protein sequence ID" value="SBT07671.1"/>
    <property type="molecule type" value="Genomic_DNA"/>
</dbReference>
<protein>
    <recommendedName>
        <fullName evidence="3">Sulfatase-modifying factor enzyme-like domain-containing protein</fullName>
    </recommendedName>
</protein>
<dbReference type="PANTHER" id="PTHR23150">
    <property type="entry name" value="SULFATASE MODIFYING FACTOR 1, 2"/>
    <property type="match status" value="1"/>
</dbReference>
<dbReference type="Proteomes" id="UP000199169">
    <property type="component" value="Unassembled WGS sequence"/>
</dbReference>
<organism evidence="4 5">
    <name type="scientific">Candidatus Accumulibacter aalborgensis</name>
    <dbReference type="NCBI Taxonomy" id="1860102"/>
    <lineage>
        <taxon>Bacteria</taxon>
        <taxon>Pseudomonadati</taxon>
        <taxon>Pseudomonadota</taxon>
        <taxon>Betaproteobacteria</taxon>
        <taxon>Candidatus Accumulibacter</taxon>
    </lineage>
</organism>
<sequence>MKYRLRILWGVLLLGTAGAAWAYLPDEPKPAPKPAAKPQERRPVERVAPAEKAAGDQRPGEVFRDCADCPEMVVIPAGSFEMGSPPSEEGRDNDEGPVHRVQIRRDFALGKTEVTLGEFRSFIRATSYRTDAENNEGGKSGCKAWDSSSGKFDWRAGANWDNPGFSQSERHPVVCVSWDDAKAYVAWLRKKTGKGYRLPSEAEWEYAARAGTQTARYWGNNPNEACRYANVADTTTGPSGNTWTKRHECSDGFWFPAQVASFVANNFGLHDVIGNVWEWVEDCYHDSYTGAPGDGSAWTSGGCSVGRVLRGGSWYDYPQIARSAKRGRCVSTLRNISDGFRLARMLP</sequence>
<dbReference type="STRING" id="1860102.ACCAA_480029"/>
<evidence type="ECO:0000256" key="2">
    <source>
        <dbReference type="SAM" id="SignalP"/>
    </source>
</evidence>
<dbReference type="PANTHER" id="PTHR23150:SF35">
    <property type="entry name" value="BLL6746 PROTEIN"/>
    <property type="match status" value="1"/>
</dbReference>
<feature type="signal peptide" evidence="2">
    <location>
        <begin position="1"/>
        <end position="22"/>
    </location>
</feature>
<proteinExistence type="predicted"/>
<feature type="compositionally biased region" description="Basic and acidic residues" evidence="1">
    <location>
        <begin position="38"/>
        <end position="62"/>
    </location>
</feature>
<dbReference type="InterPro" id="IPR016187">
    <property type="entry name" value="CTDL_fold"/>
</dbReference>
<dbReference type="AlphaFoldDB" id="A0A1A8XSH7"/>
<accession>A0A1A8XSH7</accession>
<dbReference type="InterPro" id="IPR005532">
    <property type="entry name" value="SUMF_dom"/>
</dbReference>
<feature type="region of interest" description="Disordered" evidence="1">
    <location>
        <begin position="77"/>
        <end position="98"/>
    </location>
</feature>
<name>A0A1A8XSH7_9PROT</name>
<keyword evidence="5" id="KW-1185">Reference proteome</keyword>
<feature type="chain" id="PRO_5008381730" description="Sulfatase-modifying factor enzyme-like domain-containing protein" evidence="2">
    <location>
        <begin position="23"/>
        <end position="347"/>
    </location>
</feature>